<protein>
    <recommendedName>
        <fullName evidence="1">N-acetyltransferase domain-containing protein</fullName>
    </recommendedName>
</protein>
<dbReference type="AlphaFoldDB" id="A0AA48I4B6"/>
<accession>A0AA48I4B6</accession>
<dbReference type="SUPFAM" id="SSF55729">
    <property type="entry name" value="Acyl-CoA N-acyltransferases (Nat)"/>
    <property type="match status" value="1"/>
</dbReference>
<dbReference type="PANTHER" id="PTHR42791:SF1">
    <property type="entry name" value="N-ACETYLTRANSFERASE DOMAIN-CONTAINING PROTEIN"/>
    <property type="match status" value="1"/>
</dbReference>
<dbReference type="PANTHER" id="PTHR42791">
    <property type="entry name" value="GNAT FAMILY ACETYLTRANSFERASE"/>
    <property type="match status" value="1"/>
</dbReference>
<dbReference type="GO" id="GO:0016747">
    <property type="term" value="F:acyltransferase activity, transferring groups other than amino-acyl groups"/>
    <property type="evidence" value="ECO:0007669"/>
    <property type="project" value="InterPro"/>
</dbReference>
<dbReference type="Pfam" id="PF00583">
    <property type="entry name" value="Acetyltransf_1"/>
    <property type="match status" value="1"/>
</dbReference>
<dbReference type="InterPro" id="IPR000182">
    <property type="entry name" value="GNAT_dom"/>
</dbReference>
<evidence type="ECO:0000313" key="2">
    <source>
        <dbReference type="EMBL" id="BEI90881.1"/>
    </source>
</evidence>
<dbReference type="PROSITE" id="PS51186">
    <property type="entry name" value="GNAT"/>
    <property type="match status" value="1"/>
</dbReference>
<dbReference type="InterPro" id="IPR052523">
    <property type="entry name" value="Trichothecene_AcTrans"/>
</dbReference>
<evidence type="ECO:0000313" key="3">
    <source>
        <dbReference type="Proteomes" id="UP001233271"/>
    </source>
</evidence>
<dbReference type="CDD" id="cd04301">
    <property type="entry name" value="NAT_SF"/>
    <property type="match status" value="1"/>
</dbReference>
<dbReference type="RefSeq" id="XP_060456146.1">
    <property type="nucleotide sequence ID" value="XM_060599453.1"/>
</dbReference>
<dbReference type="KEGG" id="ccac:CcaHIS019_0309510"/>
<gene>
    <name evidence="2" type="ORF">CcaverHIS019_0309510</name>
</gene>
<proteinExistence type="predicted"/>
<reference evidence="2" key="1">
    <citation type="journal article" date="2023" name="BMC Genomics">
        <title>Chromosome-level genome assemblies of Cutaneotrichosporon spp. (Trichosporonales, Basidiomycota) reveal imbalanced evolution between nucleotide sequences and chromosome synteny.</title>
        <authorList>
            <person name="Kobayashi Y."/>
            <person name="Kayamori A."/>
            <person name="Aoki K."/>
            <person name="Shiwa Y."/>
            <person name="Matsutani M."/>
            <person name="Fujita N."/>
            <person name="Sugita T."/>
            <person name="Iwasaki W."/>
            <person name="Tanaka N."/>
            <person name="Takashima M."/>
        </authorList>
    </citation>
    <scope>NUCLEOTIDE SEQUENCE</scope>
    <source>
        <strain evidence="2">HIS019</strain>
    </source>
</reference>
<name>A0AA48I4B6_9TREE</name>
<keyword evidence="3" id="KW-1185">Reference proteome</keyword>
<dbReference type="InterPro" id="IPR016181">
    <property type="entry name" value="Acyl_CoA_acyltransferase"/>
</dbReference>
<dbReference type="Gene3D" id="3.40.630.30">
    <property type="match status" value="1"/>
</dbReference>
<organism evidence="2 3">
    <name type="scientific">Cutaneotrichosporon cavernicola</name>
    <dbReference type="NCBI Taxonomy" id="279322"/>
    <lineage>
        <taxon>Eukaryota</taxon>
        <taxon>Fungi</taxon>
        <taxon>Dikarya</taxon>
        <taxon>Basidiomycota</taxon>
        <taxon>Agaricomycotina</taxon>
        <taxon>Tremellomycetes</taxon>
        <taxon>Trichosporonales</taxon>
        <taxon>Trichosporonaceae</taxon>
        <taxon>Cutaneotrichosporon</taxon>
    </lineage>
</organism>
<dbReference type="EMBL" id="AP028214">
    <property type="protein sequence ID" value="BEI90881.1"/>
    <property type="molecule type" value="Genomic_DNA"/>
</dbReference>
<dbReference type="GeneID" id="85494751"/>
<dbReference type="Proteomes" id="UP001233271">
    <property type="component" value="Chromosome 3"/>
</dbReference>
<sequence>MQVVKQLTSLEPAAIEGLAKLLASCFDLNDDLYAALYGSVLDPEAFLDLYFRSRGYESVRDDEVYVVEAAGLIVAAAVVVPPGPKQKRADTPYSDELRRNTPDDVADKQKLFHEVVDELETEAFGDETYYVSFIGVAHWARGKGLAGAILRHVLNRARADGRLVTLTTTTKGNIPMYEKFGFKVIQTAEVTLARTRLDIWAMDNAESEGHL</sequence>
<feature type="domain" description="N-acetyltransferase" evidence="1">
    <location>
        <begin position="5"/>
        <end position="206"/>
    </location>
</feature>
<evidence type="ECO:0000259" key="1">
    <source>
        <dbReference type="PROSITE" id="PS51186"/>
    </source>
</evidence>